<keyword evidence="3 7" id="KW-1133">Transmembrane helix</keyword>
<keyword evidence="4 7" id="KW-0472">Membrane</keyword>
<sequence>MVAVAGVAVVLRFVTRVRILRFLGSEDWCILIAFMLSIGNTVGMTYQAKFALGRRLATLSPGQIMRCLQAYYATVLCYYNAQTFTKLSILLQYHRILKVHKLRIACYTLMATVAAYRLELLVTGVFPCLPPPAFWDKRVKGKCLPGPPLWFMNAALNIVTDLLIFILPLPAIRSLKLPRRQKIGLFIIFMLGFFVCIISILRLPSLDKAAVSTDFTYDNIGIASWSCVEINTAILCACLPTLKPLISYIFPGMLSAARSTSHTDYVRDGNNVDISNRGTGHKRGRLSKVGHSMKNRTVSDSESGAGIVMADEELALDCLDLHNRKEGAKEGAKEGIPHSRAKDSLHESPGQRSENEEWI</sequence>
<dbReference type="PANTHER" id="PTHR33048:SF47">
    <property type="entry name" value="INTEGRAL MEMBRANE PROTEIN-RELATED"/>
    <property type="match status" value="1"/>
</dbReference>
<name>A0A6A6DS13_9PEZI</name>
<dbReference type="Pfam" id="PF20684">
    <property type="entry name" value="Fung_rhodopsin"/>
    <property type="match status" value="1"/>
</dbReference>
<dbReference type="AlphaFoldDB" id="A0A6A6DS13"/>
<evidence type="ECO:0000256" key="2">
    <source>
        <dbReference type="ARBA" id="ARBA00022692"/>
    </source>
</evidence>
<dbReference type="GO" id="GO:0016020">
    <property type="term" value="C:membrane"/>
    <property type="evidence" value="ECO:0007669"/>
    <property type="project" value="UniProtKB-SubCell"/>
</dbReference>
<dbReference type="OrthoDB" id="444631at2759"/>
<organism evidence="9 10">
    <name type="scientific">Zopfia rhizophila CBS 207.26</name>
    <dbReference type="NCBI Taxonomy" id="1314779"/>
    <lineage>
        <taxon>Eukaryota</taxon>
        <taxon>Fungi</taxon>
        <taxon>Dikarya</taxon>
        <taxon>Ascomycota</taxon>
        <taxon>Pezizomycotina</taxon>
        <taxon>Dothideomycetes</taxon>
        <taxon>Dothideomycetes incertae sedis</taxon>
        <taxon>Zopfiaceae</taxon>
        <taxon>Zopfia</taxon>
    </lineage>
</organism>
<evidence type="ECO:0000313" key="9">
    <source>
        <dbReference type="EMBL" id="KAF2180446.1"/>
    </source>
</evidence>
<accession>A0A6A6DS13</accession>
<feature type="transmembrane region" description="Helical" evidence="7">
    <location>
        <begin position="28"/>
        <end position="46"/>
    </location>
</feature>
<feature type="transmembrane region" description="Helical" evidence="7">
    <location>
        <begin position="149"/>
        <end position="171"/>
    </location>
</feature>
<dbReference type="InterPro" id="IPR049326">
    <property type="entry name" value="Rhodopsin_dom_fungi"/>
</dbReference>
<evidence type="ECO:0000256" key="3">
    <source>
        <dbReference type="ARBA" id="ARBA00022989"/>
    </source>
</evidence>
<feature type="compositionally biased region" description="Basic and acidic residues" evidence="6">
    <location>
        <begin position="326"/>
        <end position="346"/>
    </location>
</feature>
<comment type="similarity">
    <text evidence="5">Belongs to the SAT4 family.</text>
</comment>
<evidence type="ECO:0000256" key="4">
    <source>
        <dbReference type="ARBA" id="ARBA00023136"/>
    </source>
</evidence>
<dbReference type="EMBL" id="ML994658">
    <property type="protein sequence ID" value="KAF2180446.1"/>
    <property type="molecule type" value="Genomic_DNA"/>
</dbReference>
<dbReference type="Proteomes" id="UP000800200">
    <property type="component" value="Unassembled WGS sequence"/>
</dbReference>
<feature type="region of interest" description="Disordered" evidence="6">
    <location>
        <begin position="326"/>
        <end position="359"/>
    </location>
</feature>
<feature type="transmembrane region" description="Helical" evidence="7">
    <location>
        <begin position="183"/>
        <end position="203"/>
    </location>
</feature>
<evidence type="ECO:0000259" key="8">
    <source>
        <dbReference type="Pfam" id="PF20684"/>
    </source>
</evidence>
<keyword evidence="2 7" id="KW-0812">Transmembrane</keyword>
<proteinExistence type="inferred from homology"/>
<feature type="domain" description="Rhodopsin" evidence="8">
    <location>
        <begin position="11"/>
        <end position="247"/>
    </location>
</feature>
<feature type="transmembrane region" description="Helical" evidence="7">
    <location>
        <begin position="104"/>
        <end position="129"/>
    </location>
</feature>
<evidence type="ECO:0000313" key="10">
    <source>
        <dbReference type="Proteomes" id="UP000800200"/>
    </source>
</evidence>
<gene>
    <name evidence="9" type="ORF">K469DRAFT_279072</name>
</gene>
<evidence type="ECO:0000256" key="7">
    <source>
        <dbReference type="SAM" id="Phobius"/>
    </source>
</evidence>
<evidence type="ECO:0000256" key="5">
    <source>
        <dbReference type="ARBA" id="ARBA00038359"/>
    </source>
</evidence>
<dbReference type="InterPro" id="IPR052337">
    <property type="entry name" value="SAT4-like"/>
</dbReference>
<dbReference type="PANTHER" id="PTHR33048">
    <property type="entry name" value="PTH11-LIKE INTEGRAL MEMBRANE PROTEIN (AFU_ORTHOLOGUE AFUA_5G11245)"/>
    <property type="match status" value="1"/>
</dbReference>
<reference evidence="9" key="1">
    <citation type="journal article" date="2020" name="Stud. Mycol.">
        <title>101 Dothideomycetes genomes: a test case for predicting lifestyles and emergence of pathogens.</title>
        <authorList>
            <person name="Haridas S."/>
            <person name="Albert R."/>
            <person name="Binder M."/>
            <person name="Bloem J."/>
            <person name="Labutti K."/>
            <person name="Salamov A."/>
            <person name="Andreopoulos B."/>
            <person name="Baker S."/>
            <person name="Barry K."/>
            <person name="Bills G."/>
            <person name="Bluhm B."/>
            <person name="Cannon C."/>
            <person name="Castanera R."/>
            <person name="Culley D."/>
            <person name="Daum C."/>
            <person name="Ezra D."/>
            <person name="Gonzalez J."/>
            <person name="Henrissat B."/>
            <person name="Kuo A."/>
            <person name="Liang C."/>
            <person name="Lipzen A."/>
            <person name="Lutzoni F."/>
            <person name="Magnuson J."/>
            <person name="Mondo S."/>
            <person name="Nolan M."/>
            <person name="Ohm R."/>
            <person name="Pangilinan J."/>
            <person name="Park H.-J."/>
            <person name="Ramirez L."/>
            <person name="Alfaro M."/>
            <person name="Sun H."/>
            <person name="Tritt A."/>
            <person name="Yoshinaga Y."/>
            <person name="Zwiers L.-H."/>
            <person name="Turgeon B."/>
            <person name="Goodwin S."/>
            <person name="Spatafora J."/>
            <person name="Crous P."/>
            <person name="Grigoriev I."/>
        </authorList>
    </citation>
    <scope>NUCLEOTIDE SEQUENCE</scope>
    <source>
        <strain evidence="9">CBS 207.26</strain>
    </source>
</reference>
<evidence type="ECO:0000256" key="1">
    <source>
        <dbReference type="ARBA" id="ARBA00004141"/>
    </source>
</evidence>
<comment type="subcellular location">
    <subcellularLocation>
        <location evidence="1">Membrane</location>
        <topology evidence="1">Multi-pass membrane protein</topology>
    </subcellularLocation>
</comment>
<evidence type="ECO:0000256" key="6">
    <source>
        <dbReference type="SAM" id="MobiDB-lite"/>
    </source>
</evidence>
<protein>
    <recommendedName>
        <fullName evidence="8">Rhodopsin domain-containing protein</fullName>
    </recommendedName>
</protein>
<keyword evidence="10" id="KW-1185">Reference proteome</keyword>